<evidence type="ECO:0000313" key="3">
    <source>
        <dbReference type="Proteomes" id="UP000064249"/>
    </source>
</evidence>
<feature type="domain" description="HD/PDEase" evidence="1">
    <location>
        <begin position="20"/>
        <end position="137"/>
    </location>
</feature>
<evidence type="ECO:0000259" key="1">
    <source>
        <dbReference type="SMART" id="SM00471"/>
    </source>
</evidence>
<dbReference type="Gene3D" id="1.10.3210.50">
    <property type="match status" value="1"/>
</dbReference>
<dbReference type="InterPro" id="IPR006674">
    <property type="entry name" value="HD_domain"/>
</dbReference>
<protein>
    <recommendedName>
        <fullName evidence="1">HD/PDEase domain-containing protein</fullName>
    </recommendedName>
</protein>
<accession>A0A124FN00</accession>
<dbReference type="SMART" id="SM00471">
    <property type="entry name" value="HDc"/>
    <property type="match status" value="1"/>
</dbReference>
<organism evidence="2 3">
    <name type="scientific">Anaerolinea thermophila</name>
    <dbReference type="NCBI Taxonomy" id="167964"/>
    <lineage>
        <taxon>Bacteria</taxon>
        <taxon>Bacillati</taxon>
        <taxon>Chloroflexota</taxon>
        <taxon>Anaerolineae</taxon>
        <taxon>Anaerolineales</taxon>
        <taxon>Anaerolineaceae</taxon>
        <taxon>Anaerolinea</taxon>
    </lineage>
</organism>
<sequence length="215" mass="24466">MKTHRILDLQTVHELYPYPDPVHGFDHIERVYKLCQVIGKAEGADADVLLTAALLHDCDGSDPTSQNRCEHHLLSAQRAGSILHEMDWIDEDIQKVQHCIRAHRFRKSEVPQTIEAMCLFDADKLDVIGAIGIARTIGYAVQAGEPIYCKPSSQFIETGVLSEGEHHSVYHEYLFKLRKVQDTLYTETGRKLAHGRNAFLETFFNQLINEVDGRR</sequence>
<gene>
    <name evidence="2" type="ORF">XD73_0769</name>
</gene>
<dbReference type="EMBL" id="LGFU01000036">
    <property type="protein sequence ID" value="KUK46348.1"/>
    <property type="molecule type" value="Genomic_DNA"/>
</dbReference>
<dbReference type="Proteomes" id="UP000064249">
    <property type="component" value="Unassembled WGS sequence"/>
</dbReference>
<dbReference type="PANTHER" id="PTHR33594:SF1">
    <property type="entry name" value="HD_PDEASE DOMAIN-CONTAINING PROTEIN"/>
    <property type="match status" value="1"/>
</dbReference>
<dbReference type="InterPro" id="IPR003607">
    <property type="entry name" value="HD/PDEase_dom"/>
</dbReference>
<dbReference type="CDD" id="cd00077">
    <property type="entry name" value="HDc"/>
    <property type="match status" value="1"/>
</dbReference>
<dbReference type="PATRIC" id="fig|167964.4.peg.365"/>
<dbReference type="PANTHER" id="PTHR33594">
    <property type="entry name" value="SUPERFAMILY HYDROLASE, PUTATIVE (AFU_ORTHOLOGUE AFUA_1G03035)-RELATED"/>
    <property type="match status" value="1"/>
</dbReference>
<comment type="caution">
    <text evidence="2">The sequence shown here is derived from an EMBL/GenBank/DDBJ whole genome shotgun (WGS) entry which is preliminary data.</text>
</comment>
<dbReference type="Pfam" id="PF01966">
    <property type="entry name" value="HD"/>
    <property type="match status" value="1"/>
</dbReference>
<dbReference type="AlphaFoldDB" id="A0A124FN00"/>
<proteinExistence type="predicted"/>
<evidence type="ECO:0000313" key="2">
    <source>
        <dbReference type="EMBL" id="KUK46348.1"/>
    </source>
</evidence>
<dbReference type="SUPFAM" id="SSF109604">
    <property type="entry name" value="HD-domain/PDEase-like"/>
    <property type="match status" value="1"/>
</dbReference>
<reference evidence="2 3" key="1">
    <citation type="journal article" date="2015" name="MBio">
        <title>Genome-Resolved Metagenomic Analysis Reveals Roles for Candidate Phyla and Other Microbial Community Members in Biogeochemical Transformations in Oil Reservoirs.</title>
        <authorList>
            <person name="Hu P."/>
            <person name="Tom L."/>
            <person name="Singh A."/>
            <person name="Thomas B.C."/>
            <person name="Baker B.J."/>
            <person name="Piceno Y.M."/>
            <person name="Andersen G.L."/>
            <person name="Banfield J.F."/>
        </authorList>
    </citation>
    <scope>NUCLEOTIDE SEQUENCE [LARGE SCALE GENOMIC DNA]</scope>
    <source>
        <strain evidence="2">46_16</strain>
    </source>
</reference>
<name>A0A124FN00_9CHLR</name>